<accession>A0A830HWT8</accession>
<dbReference type="EMBL" id="BNJQ01000035">
    <property type="protein sequence ID" value="GHP11652.1"/>
    <property type="molecule type" value="Genomic_DNA"/>
</dbReference>
<evidence type="ECO:0000313" key="2">
    <source>
        <dbReference type="EMBL" id="GHP11652.1"/>
    </source>
</evidence>
<proteinExistence type="predicted"/>
<feature type="region of interest" description="Disordered" evidence="1">
    <location>
        <begin position="351"/>
        <end position="415"/>
    </location>
</feature>
<comment type="caution">
    <text evidence="2">The sequence shown here is derived from an EMBL/GenBank/DDBJ whole genome shotgun (WGS) entry which is preliminary data.</text>
</comment>
<evidence type="ECO:0008006" key="4">
    <source>
        <dbReference type="Google" id="ProtNLM"/>
    </source>
</evidence>
<keyword evidence="3" id="KW-1185">Reference proteome</keyword>
<gene>
    <name evidence="2" type="ORF">PPROV_001038000</name>
</gene>
<dbReference type="AlphaFoldDB" id="A0A830HWT8"/>
<dbReference type="Proteomes" id="UP000660262">
    <property type="component" value="Unassembled WGS sequence"/>
</dbReference>
<feature type="region of interest" description="Disordered" evidence="1">
    <location>
        <begin position="1"/>
        <end position="25"/>
    </location>
</feature>
<sequence length="425" mass="44856">MARRVTRSGAAAAAAVEEPQEEEGNAARDLQACASAFPPVLAKRLKKTLTRAEEAYASAGTHAACRLVTQHLPELSLVAMMWTSSGMRSAAQVEWNERKSSTVNSIKSYLTNLPGHVCDGCGAVHSAATSTIIFDRVGVPGTSARVSVCRHVNNTGNPLCRLRYKTEAAKLYRFGAVKDALDSLQAIDTMSRTNPHHRSAAPSTLINDAMGALLGKQWGACGRRLARMSNEDLVMERAELCCTLRMYRGVVEAMKAEYEALPSTIARREEAAAKKAASAEEAAAKKAATAAKCKAGLVDALAGASSEAELAKRTGADLKAMCKMAEVSPNGTKAKMASRIWKFIEENGWLPSSSSGAPPAPAAAAAAAAPPPPARAAPPQKKRKTTTSWREQEEESREGPGEALCRGGGSSFGGVEARLDGLECC</sequence>
<name>A0A830HWT8_9CHLO</name>
<protein>
    <recommendedName>
        <fullName evidence="4">SAP domain-containing protein</fullName>
    </recommendedName>
</protein>
<evidence type="ECO:0000256" key="1">
    <source>
        <dbReference type="SAM" id="MobiDB-lite"/>
    </source>
</evidence>
<evidence type="ECO:0000313" key="3">
    <source>
        <dbReference type="Proteomes" id="UP000660262"/>
    </source>
</evidence>
<organism evidence="2 3">
    <name type="scientific">Pycnococcus provasolii</name>
    <dbReference type="NCBI Taxonomy" id="41880"/>
    <lineage>
        <taxon>Eukaryota</taxon>
        <taxon>Viridiplantae</taxon>
        <taxon>Chlorophyta</taxon>
        <taxon>Pseudoscourfieldiophyceae</taxon>
        <taxon>Pseudoscourfieldiales</taxon>
        <taxon>Pycnococcaceae</taxon>
        <taxon>Pycnococcus</taxon>
    </lineage>
</organism>
<reference evidence="2" key="1">
    <citation type="submission" date="2020-10" db="EMBL/GenBank/DDBJ databases">
        <title>Unveiling of a novel bifunctional photoreceptor, Dualchrome1, isolated from a cosmopolitan green alga.</title>
        <authorList>
            <person name="Suzuki S."/>
            <person name="Kawachi M."/>
        </authorList>
    </citation>
    <scope>NUCLEOTIDE SEQUENCE</scope>
    <source>
        <strain evidence="2">NIES 2893</strain>
    </source>
</reference>